<evidence type="ECO:0000313" key="5">
    <source>
        <dbReference type="Proteomes" id="UP000193922"/>
    </source>
</evidence>
<dbReference type="SUPFAM" id="SSF52047">
    <property type="entry name" value="RNI-like"/>
    <property type="match status" value="1"/>
</dbReference>
<evidence type="ECO:0000256" key="2">
    <source>
        <dbReference type="ARBA" id="ARBA00022614"/>
    </source>
</evidence>
<dbReference type="GO" id="GO:0048471">
    <property type="term" value="C:perinuclear region of cytoplasm"/>
    <property type="evidence" value="ECO:0007669"/>
    <property type="project" value="TreeGrafter"/>
</dbReference>
<dbReference type="GO" id="GO:0005634">
    <property type="term" value="C:nucleus"/>
    <property type="evidence" value="ECO:0007669"/>
    <property type="project" value="TreeGrafter"/>
</dbReference>
<evidence type="ECO:0000313" key="4">
    <source>
        <dbReference type="EMBL" id="ORX74518.1"/>
    </source>
</evidence>
<dbReference type="STRING" id="61395.A0A1Y1WMJ8"/>
<dbReference type="GO" id="GO:0031267">
    <property type="term" value="F:small GTPase binding"/>
    <property type="evidence" value="ECO:0007669"/>
    <property type="project" value="TreeGrafter"/>
</dbReference>
<keyword evidence="1" id="KW-0343">GTPase activation</keyword>
<evidence type="ECO:0000256" key="3">
    <source>
        <dbReference type="ARBA" id="ARBA00022737"/>
    </source>
</evidence>
<dbReference type="GeneID" id="63802867"/>
<reference evidence="4 5" key="1">
    <citation type="submission" date="2016-07" db="EMBL/GenBank/DDBJ databases">
        <title>Pervasive Adenine N6-methylation of Active Genes in Fungi.</title>
        <authorList>
            <consortium name="DOE Joint Genome Institute"/>
            <person name="Mondo S.J."/>
            <person name="Dannebaum R.O."/>
            <person name="Kuo R.C."/>
            <person name="Labutti K."/>
            <person name="Haridas S."/>
            <person name="Kuo A."/>
            <person name="Salamov A."/>
            <person name="Ahrendt S.R."/>
            <person name="Lipzen A."/>
            <person name="Sullivan W."/>
            <person name="Andreopoulos W.B."/>
            <person name="Clum A."/>
            <person name="Lindquist E."/>
            <person name="Daum C."/>
            <person name="Ramamoorthy G.K."/>
            <person name="Gryganskyi A."/>
            <person name="Culley D."/>
            <person name="Magnuson J.K."/>
            <person name="James T.Y."/>
            <person name="O'Malley M.A."/>
            <person name="Stajich J.E."/>
            <person name="Spatafora J.W."/>
            <person name="Visel A."/>
            <person name="Grigoriev I.V."/>
        </authorList>
    </citation>
    <scope>NUCLEOTIDE SEQUENCE [LARGE SCALE GENOMIC DNA]</scope>
    <source>
        <strain evidence="4 5">ATCC 12442</strain>
    </source>
</reference>
<dbReference type="EMBL" id="MCFD01000001">
    <property type="protein sequence ID" value="ORX74518.1"/>
    <property type="molecule type" value="Genomic_DNA"/>
</dbReference>
<dbReference type="AlphaFoldDB" id="A0A1Y1WMJ8"/>
<dbReference type="GO" id="GO:0006913">
    <property type="term" value="P:nucleocytoplasmic transport"/>
    <property type="evidence" value="ECO:0007669"/>
    <property type="project" value="TreeGrafter"/>
</dbReference>
<sequence>MTNGGRHSRSTMAVSVRELSSADSSVVHVDIHSEAAVRAVVGRILQGDYAHLPPVRELKSLLNNPQHRQILHRSFCTLRLSRLSIDETTARVLAMVLLSPQCRCRHLSMNSCAFTEPGRKIMFSALSMMGETFSQPLLVNHQALAAAGGGNKAYAYGAQAAGNTAQFAEWSDAAHPPQPAFDELDTAPMGLYSMEFVQMGLTDKRCEWLGEVVEQQPYLRRLSVNGNVIGAKGTASILTGLARGCPQIQSLIITSNLLQSAGAHHVAQYIRTSAEKLEHLDVSSNQIAADGAQALMRAIIESPQVRLKSLVLDMNRFEGAGSRAVGQMLETNKSLVRLSFARNNIFGEGCQLLFASLHRNSTLQHLDLTGNFIDHTGAEAVRDYLCRPMTSSEQGGLLSLVLSANPIRDDGVEVLCQGLRENGHLLYLHINHIDITDRSMATMGQTLESTSKQATALISLSMRHNSQITKEGYTVLSHGCRANQHILRINADMPFDGWSSVWDSLERAITRNTTLAIERYTAPLLMVARGRIILYSRPAQDSSVSEVGFAQLPLDIREIILHKIDRFQVLRPSQRRRAARIASDIRMRFSSKFSLLEAVLGSDYHYVRHIMQMLHSSYLTN</sequence>
<dbReference type="Gene3D" id="3.80.10.10">
    <property type="entry name" value="Ribonuclease Inhibitor"/>
    <property type="match status" value="3"/>
</dbReference>
<keyword evidence="5" id="KW-1185">Reference proteome</keyword>
<evidence type="ECO:0000256" key="1">
    <source>
        <dbReference type="ARBA" id="ARBA00022468"/>
    </source>
</evidence>
<dbReference type="RefSeq" id="XP_040747729.1">
    <property type="nucleotide sequence ID" value="XM_040886219.1"/>
</dbReference>
<protein>
    <submittedName>
        <fullName evidence="4">RNI-like protein</fullName>
    </submittedName>
</protein>
<proteinExistence type="predicted"/>
<dbReference type="SMART" id="SM00368">
    <property type="entry name" value="LRR_RI"/>
    <property type="match status" value="8"/>
</dbReference>
<dbReference type="Proteomes" id="UP000193922">
    <property type="component" value="Unassembled WGS sequence"/>
</dbReference>
<dbReference type="GO" id="GO:0005829">
    <property type="term" value="C:cytosol"/>
    <property type="evidence" value="ECO:0007669"/>
    <property type="project" value="TreeGrafter"/>
</dbReference>
<dbReference type="InterPro" id="IPR032675">
    <property type="entry name" value="LRR_dom_sf"/>
</dbReference>
<dbReference type="GO" id="GO:0005096">
    <property type="term" value="F:GTPase activator activity"/>
    <property type="evidence" value="ECO:0007669"/>
    <property type="project" value="UniProtKB-KW"/>
</dbReference>
<dbReference type="InterPro" id="IPR001611">
    <property type="entry name" value="Leu-rich_rpt"/>
</dbReference>
<keyword evidence="2" id="KW-0433">Leucine-rich repeat</keyword>
<name>A0A1Y1WMJ8_9FUNG</name>
<keyword evidence="3" id="KW-0677">Repeat</keyword>
<comment type="caution">
    <text evidence="4">The sequence shown here is derived from an EMBL/GenBank/DDBJ whole genome shotgun (WGS) entry which is preliminary data.</text>
</comment>
<dbReference type="PANTHER" id="PTHR24113">
    <property type="entry name" value="RAN GTPASE-ACTIVATING PROTEIN 1"/>
    <property type="match status" value="1"/>
</dbReference>
<accession>A0A1Y1WMJ8</accession>
<dbReference type="PANTHER" id="PTHR24113:SF12">
    <property type="entry name" value="RAN GTPASE-ACTIVATING PROTEIN 1"/>
    <property type="match status" value="1"/>
</dbReference>
<dbReference type="Pfam" id="PF13516">
    <property type="entry name" value="LRR_6"/>
    <property type="match status" value="3"/>
</dbReference>
<dbReference type="InterPro" id="IPR027038">
    <property type="entry name" value="RanGap"/>
</dbReference>
<organism evidence="4 5">
    <name type="scientific">Linderina pennispora</name>
    <dbReference type="NCBI Taxonomy" id="61395"/>
    <lineage>
        <taxon>Eukaryota</taxon>
        <taxon>Fungi</taxon>
        <taxon>Fungi incertae sedis</taxon>
        <taxon>Zoopagomycota</taxon>
        <taxon>Kickxellomycotina</taxon>
        <taxon>Kickxellomycetes</taxon>
        <taxon>Kickxellales</taxon>
        <taxon>Kickxellaceae</taxon>
        <taxon>Linderina</taxon>
    </lineage>
</organism>
<gene>
    <name evidence="4" type="ORF">DL89DRAFT_264372</name>
</gene>
<dbReference type="OrthoDB" id="333024at2759"/>